<name>A0A1F6G6B3_9PROT</name>
<dbReference type="SUPFAM" id="SSF53474">
    <property type="entry name" value="alpha/beta-Hydrolases"/>
    <property type="match status" value="1"/>
</dbReference>
<feature type="domain" description="Serine aminopeptidase S33" evidence="1">
    <location>
        <begin position="50"/>
        <end position="102"/>
    </location>
</feature>
<gene>
    <name evidence="2" type="ORF">A2527_11025</name>
</gene>
<dbReference type="Proteomes" id="UP000178449">
    <property type="component" value="Unassembled WGS sequence"/>
</dbReference>
<accession>A0A1F6G6B3</accession>
<proteinExistence type="predicted"/>
<dbReference type="EMBL" id="MFNE01000046">
    <property type="protein sequence ID" value="OGG93647.1"/>
    <property type="molecule type" value="Genomic_DNA"/>
</dbReference>
<dbReference type="AlphaFoldDB" id="A0A1F6G6B3"/>
<dbReference type="Gene3D" id="3.40.50.1820">
    <property type="entry name" value="alpha/beta hydrolase"/>
    <property type="match status" value="1"/>
</dbReference>
<dbReference type="STRING" id="1817772.A2527_11025"/>
<protein>
    <recommendedName>
        <fullName evidence="1">Serine aminopeptidase S33 domain-containing protein</fullName>
    </recommendedName>
</protein>
<dbReference type="InterPro" id="IPR029058">
    <property type="entry name" value="AB_hydrolase_fold"/>
</dbReference>
<reference evidence="2 3" key="1">
    <citation type="journal article" date="2016" name="Nat. Commun.">
        <title>Thousands of microbial genomes shed light on interconnected biogeochemical processes in an aquifer system.</title>
        <authorList>
            <person name="Anantharaman K."/>
            <person name="Brown C.T."/>
            <person name="Hug L.A."/>
            <person name="Sharon I."/>
            <person name="Castelle C.J."/>
            <person name="Probst A.J."/>
            <person name="Thomas B.C."/>
            <person name="Singh A."/>
            <person name="Wilkins M.J."/>
            <person name="Karaoz U."/>
            <person name="Brodie E.L."/>
            <person name="Williams K.H."/>
            <person name="Hubbard S.S."/>
            <person name="Banfield J.F."/>
        </authorList>
    </citation>
    <scope>NUCLEOTIDE SEQUENCE [LARGE SCALE GENOMIC DNA]</scope>
</reference>
<evidence type="ECO:0000259" key="1">
    <source>
        <dbReference type="Pfam" id="PF12146"/>
    </source>
</evidence>
<organism evidence="2 3">
    <name type="scientific">Candidatus Lambdaproteobacteria bacterium RIFOXYD2_FULL_50_16</name>
    <dbReference type="NCBI Taxonomy" id="1817772"/>
    <lineage>
        <taxon>Bacteria</taxon>
        <taxon>Pseudomonadati</taxon>
        <taxon>Pseudomonadota</taxon>
        <taxon>Candidatus Lambdaproteobacteria</taxon>
    </lineage>
</organism>
<evidence type="ECO:0000313" key="2">
    <source>
        <dbReference type="EMBL" id="OGG93647.1"/>
    </source>
</evidence>
<comment type="caution">
    <text evidence="2">The sequence shown here is derived from an EMBL/GenBank/DDBJ whole genome shotgun (WGS) entry which is preliminary data.</text>
</comment>
<dbReference type="InterPro" id="IPR022742">
    <property type="entry name" value="Hydrolase_4"/>
</dbReference>
<evidence type="ECO:0000313" key="3">
    <source>
        <dbReference type="Proteomes" id="UP000178449"/>
    </source>
</evidence>
<sequence length="168" mass="18223">MQELFFFHGLNGSPQGIKSQYLRSLYPEILIPLFSPDLEERLGLAKSLLRRPAVLIGSSLGGVTALQLADIRPNLVKGLLLLAPAVGLKEPNLITEAEAQLLKGLRLPLVPCIIVLAKRDLIVSPEAIRALAERAEGPVMITEADDDHGLNQSLPLIGSLLEKLLKEL</sequence>
<dbReference type="Pfam" id="PF12146">
    <property type="entry name" value="Hydrolase_4"/>
    <property type="match status" value="1"/>
</dbReference>